<feature type="region of interest" description="Disordered" evidence="5">
    <location>
        <begin position="1885"/>
        <end position="1921"/>
    </location>
</feature>
<dbReference type="Bgee" id="WBGene00016751">
    <property type="expression patterns" value="Expressed in embryo and 4 other cell types or tissues"/>
</dbReference>
<dbReference type="PANTHER" id="PTHR45739">
    <property type="entry name" value="MATRIX PROTEIN, PUTATIVE-RELATED"/>
    <property type="match status" value="1"/>
</dbReference>
<accession>Q8IG72</accession>
<dbReference type="InterPro" id="IPR039005">
    <property type="entry name" value="CSPG_rpt"/>
</dbReference>
<dbReference type="GeneID" id="172317"/>
<evidence type="ECO:0000313" key="9">
    <source>
        <dbReference type="Proteomes" id="UP000001940"/>
    </source>
</evidence>
<name>Q8IG72_CAEEL</name>
<dbReference type="RefSeq" id="NP_001361945.1">
    <property type="nucleotide sequence ID" value="NM_001374899.2"/>
</dbReference>
<dbReference type="SMR" id="Q8IG72"/>
<protein>
    <submittedName>
        <fullName evidence="8">Chondroitin sulfate proteoglycan 4</fullName>
    </submittedName>
</protein>
<keyword evidence="6" id="KW-1133">Transmembrane helix</keyword>
<reference evidence="8 9" key="1">
    <citation type="journal article" date="1998" name="Science">
        <title>Genome sequence of the nematode C. elegans: a platform for investigating biology.</title>
        <authorList>
            <consortium name="The C. elegans sequencing consortium"/>
            <person name="Sulson J.E."/>
            <person name="Waterston R."/>
        </authorList>
    </citation>
    <scope>NUCLEOTIDE SEQUENCE [LARGE SCALE GENOMIC DNA]</scope>
    <source>
        <strain evidence="8 9">Bristol N2</strain>
    </source>
</reference>
<dbReference type="eggNOG" id="KOG3597">
    <property type="taxonomic scope" value="Eukaryota"/>
</dbReference>
<evidence type="ECO:0000256" key="4">
    <source>
        <dbReference type="PROSITE-ProRule" id="PRU01201"/>
    </source>
</evidence>
<evidence type="ECO:0000256" key="2">
    <source>
        <dbReference type="ARBA" id="ARBA00022737"/>
    </source>
</evidence>
<dbReference type="Proteomes" id="UP000001940">
    <property type="component" value="Chromosome I"/>
</dbReference>
<dbReference type="PROSITE" id="PS51854">
    <property type="entry name" value="CSPG"/>
    <property type="match status" value="5"/>
</dbReference>
<dbReference type="InterPro" id="IPR051561">
    <property type="entry name" value="FRAS1_ECM"/>
</dbReference>
<dbReference type="WormBase" id="C48E7.6">
    <property type="protein sequence ID" value="CE53684"/>
    <property type="gene ID" value="WBGene00016751"/>
</dbReference>
<keyword evidence="3" id="KW-0325">Glycoprotein</keyword>
<dbReference type="HOGENOM" id="CLU_000473_0_0_1"/>
<organism evidence="8 9">
    <name type="scientific">Caenorhabditis elegans</name>
    <dbReference type="NCBI Taxonomy" id="6239"/>
    <lineage>
        <taxon>Eukaryota</taxon>
        <taxon>Metazoa</taxon>
        <taxon>Ecdysozoa</taxon>
        <taxon>Nematoda</taxon>
        <taxon>Chromadorea</taxon>
        <taxon>Rhabditida</taxon>
        <taxon>Rhabditina</taxon>
        <taxon>Rhabditomorpha</taxon>
        <taxon>Rhabditoidea</taxon>
        <taxon>Rhabditidae</taxon>
        <taxon>Peloderinae</taxon>
        <taxon>Caenorhabditis</taxon>
    </lineage>
</organism>
<evidence type="ECO:0000313" key="8">
    <source>
        <dbReference type="EMBL" id="CCD64213.2"/>
    </source>
</evidence>
<dbReference type="InParanoid" id="Q8IG72"/>
<dbReference type="KEGG" id="cel:CELE_C48E7.6"/>
<feature type="chain" id="PRO_5023931551" evidence="7">
    <location>
        <begin position="18"/>
        <end position="1996"/>
    </location>
</feature>
<feature type="repeat" description="CSPG" evidence="4">
    <location>
        <begin position="139"/>
        <end position="231"/>
    </location>
</feature>
<dbReference type="Pfam" id="PF16184">
    <property type="entry name" value="Cadherin_3"/>
    <property type="match status" value="9"/>
</dbReference>
<keyword evidence="2" id="KW-0677">Repeat</keyword>
<dbReference type="GO" id="GO:0009653">
    <property type="term" value="P:anatomical structure morphogenesis"/>
    <property type="evidence" value="ECO:0000318"/>
    <property type="project" value="GO_Central"/>
</dbReference>
<dbReference type="FunCoup" id="Q8IG72">
    <property type="interactions" value="171"/>
</dbReference>
<feature type="repeat" description="CSPG" evidence="4">
    <location>
        <begin position="1264"/>
        <end position="1357"/>
    </location>
</feature>
<feature type="repeat" description="CSPG" evidence="4">
    <location>
        <begin position="931"/>
        <end position="1023"/>
    </location>
</feature>
<dbReference type="STRING" id="6239.C48E7.6.1"/>
<dbReference type="CTD" id="172317"/>
<dbReference type="PANTHER" id="PTHR45739:SF8">
    <property type="entry name" value="FRAS1-RELATED EXTRACELLULAR MATRIX PROTEIN 1"/>
    <property type="match status" value="1"/>
</dbReference>
<evidence type="ECO:0000256" key="1">
    <source>
        <dbReference type="ARBA" id="ARBA00022729"/>
    </source>
</evidence>
<keyword evidence="9" id="KW-1185">Reference proteome</keyword>
<evidence type="ECO:0000256" key="7">
    <source>
        <dbReference type="SAM" id="SignalP"/>
    </source>
</evidence>
<feature type="transmembrane region" description="Helical" evidence="6">
    <location>
        <begin position="1860"/>
        <end position="1878"/>
    </location>
</feature>
<dbReference type="EMBL" id="BX284601">
    <property type="protein sequence ID" value="CCD64213.2"/>
    <property type="molecule type" value="Genomic_DNA"/>
</dbReference>
<dbReference type="PhylomeDB" id="Q8IG72"/>
<keyword evidence="6" id="KW-0812">Transmembrane</keyword>
<dbReference type="UCSC" id="C48E7.6">
    <property type="organism name" value="c. elegans"/>
</dbReference>
<keyword evidence="6" id="KW-0472">Membrane</keyword>
<feature type="compositionally biased region" description="Low complexity" evidence="5">
    <location>
        <begin position="1939"/>
        <end position="1962"/>
    </location>
</feature>
<evidence type="ECO:0000256" key="3">
    <source>
        <dbReference type="ARBA" id="ARBA00023180"/>
    </source>
</evidence>
<sequence>MAFLALISLITSPLTFDLQINGPSVNPAPIILSTPSKNLSLSFHNGHIYADSIPVSAISENETTSFSLKCISHISLHFQSPHANSLVYSPTLCSAPNIGLTINETALKGCMFDITQSSSILTQRICGIDSKNAAKNPEKGPIYVAEPVELNEGGSMPLQWKNVYFMPSSQDVNFSHTDIFFTIVESAKHGEVRIDDVVTSSFTYAQLLARRVIYKHDGTETREDRLSFQIEFAVKHKQLIPAESKTYSLRIKINGVNDPPELVKRSKDEKLLIASRGSRVITNEILILTDADDRPEKVRVQVVESSGVHIEVHGQKVNEFSHKQLIEELVSLVDEGTELGSGRIRLIARDREARSGVVILETQSTKVDVKLVHNTGLKLLHHSSALLTNKNLSFDASIQDMIVAYRIVDMPDTGVVECLQENDDKFSMCTTFTQAQVNEEQVRFRHTSQSSSPSDMFSFQVEAGEFASMVHVFRIDFIPMNIKVFTREPFVLNGTETMSISRQNLFSWTFPKSFSAHNLIYHIDEPPKLGTLSRKLAVGKQRRIGVSSNFTQQDIDEGAISYKLHYQQYSIVNDFFVFRVVSPAVSSPLLRFDIVYVPKESSIRLVNKTIVVKEEEIASITPDFLSLSTPDDSNFIFRVVSPTLHGQIRLQIGEVLKKDSNFTSDDIAKHRLTYSHSGDETRTDECRLLAISRQNPMRKVPLTLSFSIILLNDNAPKLAQNVTVYMVERGERVLHPFLLPWVDEDVDASALMFDFTQNKDAAILSTVSPYLPLTSFTQHDIDEGKVMIRHLGHHGEFYIGYTVSDGVHRVEGKMHVLAAKPDVWIEKAEIVLICGAHFPQTIRLSSNNLTVLTNLDVRLEDIIYSCSSNFSRFFVGSQRKPARGFSQKDIENESVWYSVPNEDSIERLKVAVADRNLEVELRVRCENSRGSFSYQQHRMLRVPVGGAVLIDKNLLEISLVDAERPIIYKVMKQPNNGYLSLDYEKSFSSRISTFTDTDVTSGSVQYVHNNADHSNDSIDFQVHVISRNLSFHLKLEIDVFQRNITISTSLFSVPAAGRVPITSNFLKVTTSENEEAVITVVSPPTSGWVTTDSVHNITSISSIATFTTRMIENGQVWFVSDGSHGNDSIGVRACVHDQCTGIHLMQITVSRINEKGPVMIRNEVLRVSGNKALITNSHLDVEDTDTPTNSITYIIAQPSNGRVVKASQMEEVMTNFTQFDIDQSNVAFLATNHSNPFGGFSFHVTDGKHKIGPEWFSTELSSSSTILEANGRLVASPSSATVIGTELLRGNMPGTRPDEIIFTILKPARYGEILVDGIKNTVFTQLQINRRQVVYSTVGFSDQNEWSRRDSFSFRVHKNNSAQFLNSNEKFRITTTFAAISDKVLSKYITTRPLVVSRGGSACFNQSHLDVSALADAVDKEIVMIEIGTEPRAGTLEWLDNERNRVSWTELRTSFHLLYKHTATDSLSDSLIFHIYAARESTRRASRIRISVDIQITNPPDPDVQVVLFPDSVSILNSGSTPLLADILMTRHKTVPPQSIVYSTQQRGANGVTIRRGDDEIKQFSQQDVNDGKISIWHTANRHQPAATWHDVIVLDIEGHTRSLIIDIRPLDLMLKNHTTIWYPQGKTYVVLNSEHLGAFSMGNRSTLKYKITSGPENGTFYWVAGEKEAKEFSQKDIDEGRVLYAQLNMHSFHDKFDFVVENDSRDVLRNSSELRVRALVSVQPVIVEADTATPLTTSQINASTLLNSSPRFFLTSPLKFGRLTFDPNTNYSTYYFTNTDIQKGIVYYKAFSTEEEVHEIVQLEVRADNVQPARFTLPITILRADMENYDPSTTGDQMIPYSNGGSDSTKFSIFGENNLPVVILGAIVAATIFVLICRRCGEGKKKNKTRTPINAKLDTPTRLPPSPSESIDHEKPPDLLGTTVFASVRQAEDRMTMKSFNKPPKPESSSSRKPPNPRRQNVSSLDYAGITSDTPPPMRLFEQVAQTQPTNHYWV</sequence>
<feature type="repeat" description="CSPG" evidence="4">
    <location>
        <begin position="601"/>
        <end position="691"/>
    </location>
</feature>
<dbReference type="PaxDb" id="6239-C48E7.6"/>
<feature type="region of interest" description="Disordered" evidence="5">
    <location>
        <begin position="1936"/>
        <end position="1978"/>
    </location>
</feature>
<dbReference type="OrthoDB" id="5831138at2759"/>
<feature type="signal peptide" evidence="7">
    <location>
        <begin position="1"/>
        <end position="17"/>
    </location>
</feature>
<dbReference type="AlphaFoldDB" id="Q8IG72"/>
<evidence type="ECO:0000313" key="10">
    <source>
        <dbReference type="WormBase" id="C48E7.6"/>
    </source>
</evidence>
<dbReference type="AGR" id="WB:WBGene00016751"/>
<evidence type="ECO:0000256" key="5">
    <source>
        <dbReference type="SAM" id="MobiDB-lite"/>
    </source>
</evidence>
<evidence type="ECO:0000256" key="6">
    <source>
        <dbReference type="SAM" id="Phobius"/>
    </source>
</evidence>
<gene>
    <name evidence="8 10" type="ORF">C48E7.6</name>
    <name evidence="8" type="ORF">CELE_C48E7.6</name>
</gene>
<proteinExistence type="predicted"/>
<feature type="repeat" description="CSPG" evidence="4">
    <location>
        <begin position="368"/>
        <end position="462"/>
    </location>
</feature>
<keyword evidence="1 7" id="KW-0732">Signal</keyword>